<dbReference type="KEGG" id="mri:Mal4_38240"/>
<dbReference type="RefSeq" id="WP_145370659.1">
    <property type="nucleotide sequence ID" value="NZ_CP036275.1"/>
</dbReference>
<feature type="signal peptide" evidence="1">
    <location>
        <begin position="1"/>
        <end position="30"/>
    </location>
</feature>
<keyword evidence="3" id="KW-1185">Reference proteome</keyword>
<dbReference type="Gene3D" id="1.20.1440.30">
    <property type="entry name" value="Biosynthetic Protein domain"/>
    <property type="match status" value="1"/>
</dbReference>
<feature type="chain" id="PRO_5021926068" evidence="1">
    <location>
        <begin position="31"/>
        <end position="682"/>
    </location>
</feature>
<dbReference type="Gene3D" id="3.40.1660.10">
    <property type="entry name" value="EreA-like (biosynthetic domain)"/>
    <property type="match status" value="1"/>
</dbReference>
<dbReference type="GO" id="GO:0046677">
    <property type="term" value="P:response to antibiotic"/>
    <property type="evidence" value="ECO:0007669"/>
    <property type="project" value="InterPro"/>
</dbReference>
<name>A0A517ZAN0_9PLAN</name>
<protein>
    <submittedName>
        <fullName evidence="2">Erythromycin esterase</fullName>
    </submittedName>
</protein>
<dbReference type="CDD" id="cd14728">
    <property type="entry name" value="Ere-like"/>
    <property type="match status" value="1"/>
</dbReference>
<evidence type="ECO:0000256" key="1">
    <source>
        <dbReference type="SAM" id="SignalP"/>
    </source>
</evidence>
<accession>A0A517ZAN0</accession>
<dbReference type="PANTHER" id="PTHR31299:SF0">
    <property type="entry name" value="ESTERASE, PUTATIVE (AFU_ORTHOLOGUE AFUA_1G05850)-RELATED"/>
    <property type="match status" value="1"/>
</dbReference>
<dbReference type="Pfam" id="PF05139">
    <property type="entry name" value="Erythro_esteras"/>
    <property type="match status" value="1"/>
</dbReference>
<evidence type="ECO:0000313" key="3">
    <source>
        <dbReference type="Proteomes" id="UP000320496"/>
    </source>
</evidence>
<keyword evidence="1" id="KW-0732">Signal</keyword>
<proteinExistence type="predicted"/>
<dbReference type="InterPro" id="IPR052036">
    <property type="entry name" value="Hydrolase/PRTase-associated"/>
</dbReference>
<dbReference type="SUPFAM" id="SSF159501">
    <property type="entry name" value="EreA/ChaN-like"/>
    <property type="match status" value="1"/>
</dbReference>
<dbReference type="AlphaFoldDB" id="A0A517ZAN0"/>
<dbReference type="EMBL" id="CP036275">
    <property type="protein sequence ID" value="QDU39479.1"/>
    <property type="molecule type" value="Genomic_DNA"/>
</dbReference>
<reference evidence="2 3" key="1">
    <citation type="submission" date="2019-02" db="EMBL/GenBank/DDBJ databases">
        <title>Deep-cultivation of Planctomycetes and their phenomic and genomic characterization uncovers novel biology.</title>
        <authorList>
            <person name="Wiegand S."/>
            <person name="Jogler M."/>
            <person name="Boedeker C."/>
            <person name="Pinto D."/>
            <person name="Vollmers J."/>
            <person name="Rivas-Marin E."/>
            <person name="Kohn T."/>
            <person name="Peeters S.H."/>
            <person name="Heuer A."/>
            <person name="Rast P."/>
            <person name="Oberbeckmann S."/>
            <person name="Bunk B."/>
            <person name="Jeske O."/>
            <person name="Meyerdierks A."/>
            <person name="Storesund J.E."/>
            <person name="Kallscheuer N."/>
            <person name="Luecker S."/>
            <person name="Lage O.M."/>
            <person name="Pohl T."/>
            <person name="Merkel B.J."/>
            <person name="Hornburger P."/>
            <person name="Mueller R.-W."/>
            <person name="Bruemmer F."/>
            <person name="Labrenz M."/>
            <person name="Spormann A.M."/>
            <person name="Op den Camp H."/>
            <person name="Overmann J."/>
            <person name="Amann R."/>
            <person name="Jetten M.S.M."/>
            <person name="Mascher T."/>
            <person name="Medema M.H."/>
            <person name="Devos D.P."/>
            <person name="Kaster A.-K."/>
            <person name="Ovreas L."/>
            <person name="Rohde M."/>
            <person name="Galperin M.Y."/>
            <person name="Jogler C."/>
        </authorList>
    </citation>
    <scope>NUCLEOTIDE SEQUENCE [LARGE SCALE GENOMIC DNA]</scope>
    <source>
        <strain evidence="2 3">Mal4</strain>
    </source>
</reference>
<dbReference type="InterPro" id="IPR007815">
    <property type="entry name" value="Emycin_Estase"/>
</dbReference>
<dbReference type="PANTHER" id="PTHR31299">
    <property type="entry name" value="ESTERASE, PUTATIVE (AFU_ORTHOLOGUE AFUA_1G05850)-RELATED"/>
    <property type="match status" value="1"/>
</dbReference>
<dbReference type="OrthoDB" id="9810066at2"/>
<sequence precursor="true">MSRMLSSLAVRFQRLLVIGLCCFAPLSAVADEPDVVWLDEAVIPVRTIDPRDEDFSDLMPLVEKIGSARVVALGEQTHGDGAALVAKHRLVRFLHQKMGFDVLAWESGLFDCRQMDAALLAAEATPDVIQSGIFPIWGVSGHVKPVINYAASTIGSGHRLEMAGFDCQFSSGKSDERFPVFVVRFFDRIDPELLSEADRKQLAAVAEGAETDAETTQEFLTSLIERIDEHADKAAKVHSKREIAFTRRILENLRVFDQARRQPRALDPARTNLRDRMMGENLAWLAREYYPDRKIIVWAASFHLMRNAAAVDVVDGSIDYSETVPMGEIAREQLGDDYYSVMFVANRGSSGTPFSPRTRTLETPPAGSLDALLQKKDRPFAFIDLRSLPEEHPLRETMIARPLGYSDMSAAWPDIFDGVFYTETMFPSTLDGELPEPFRTAAPASTDSPVAVALEEFRRIVIGHNLGFDSVFPKSPWEHFDESRVELHSSGAWPRVLGWIETDPSSYREVKGTRVQPGRKVTGATAWPSPVAHAIRTEGYVTLLMLDGVKPEGSATVDSYCSIYCDGDMQGKLHFDVYATAVVTGELTGSITTNSYFNLVVNGIYRGRIVAKTFAMIYLMGGFDGDVELNRSRLYIAGKTKQKDLERITGTGKVFLQSSDLEPGVHQIGDLEVTVGGSDASE</sequence>
<gene>
    <name evidence="2" type="ORF">Mal4_38240</name>
</gene>
<organism evidence="2 3">
    <name type="scientific">Maioricimonas rarisocia</name>
    <dbReference type="NCBI Taxonomy" id="2528026"/>
    <lineage>
        <taxon>Bacteria</taxon>
        <taxon>Pseudomonadati</taxon>
        <taxon>Planctomycetota</taxon>
        <taxon>Planctomycetia</taxon>
        <taxon>Planctomycetales</taxon>
        <taxon>Planctomycetaceae</taxon>
        <taxon>Maioricimonas</taxon>
    </lineage>
</organism>
<dbReference type="Gene3D" id="3.30.1870.10">
    <property type="entry name" value="EreA-like, domain 2"/>
    <property type="match status" value="1"/>
</dbReference>
<evidence type="ECO:0000313" key="2">
    <source>
        <dbReference type="EMBL" id="QDU39479.1"/>
    </source>
</evidence>
<dbReference type="Proteomes" id="UP000320496">
    <property type="component" value="Chromosome"/>
</dbReference>